<feature type="region of interest" description="Disordered" evidence="1">
    <location>
        <begin position="323"/>
        <end position="344"/>
    </location>
</feature>
<feature type="chain" id="PRO_5042135256" description="HNH nuclease domain-containing protein" evidence="2">
    <location>
        <begin position="32"/>
        <end position="344"/>
    </location>
</feature>
<proteinExistence type="predicted"/>
<protein>
    <recommendedName>
        <fullName evidence="3">HNH nuclease domain-containing protein</fullName>
    </recommendedName>
</protein>
<accession>A0AAD3H4B2</accession>
<dbReference type="Pfam" id="PF14279">
    <property type="entry name" value="HNH_5"/>
    <property type="match status" value="1"/>
</dbReference>
<gene>
    <name evidence="4" type="ORF">CTEN210_06009</name>
</gene>
<dbReference type="Gene3D" id="1.10.30.50">
    <property type="match status" value="1"/>
</dbReference>
<comment type="caution">
    <text evidence="4">The sequence shown here is derived from an EMBL/GenBank/DDBJ whole genome shotgun (WGS) entry which is preliminary data.</text>
</comment>
<feature type="signal peptide" evidence="2">
    <location>
        <begin position="1"/>
        <end position="31"/>
    </location>
</feature>
<dbReference type="PANTHER" id="PTHR33877">
    <property type="entry name" value="SLL1193 PROTEIN"/>
    <property type="match status" value="1"/>
</dbReference>
<dbReference type="SMART" id="SM00507">
    <property type="entry name" value="HNHc"/>
    <property type="match status" value="1"/>
</dbReference>
<dbReference type="InterPro" id="IPR003615">
    <property type="entry name" value="HNH_nuc"/>
</dbReference>
<evidence type="ECO:0000313" key="5">
    <source>
        <dbReference type="Proteomes" id="UP001054902"/>
    </source>
</evidence>
<evidence type="ECO:0000256" key="2">
    <source>
        <dbReference type="SAM" id="SignalP"/>
    </source>
</evidence>
<name>A0AAD3H4B2_9STRA</name>
<dbReference type="InterPro" id="IPR052892">
    <property type="entry name" value="NA-targeting_endonuclease"/>
</dbReference>
<keyword evidence="2" id="KW-0732">Signal</keyword>
<feature type="compositionally biased region" description="Low complexity" evidence="1">
    <location>
        <begin position="52"/>
        <end position="65"/>
    </location>
</feature>
<dbReference type="CDD" id="cd00085">
    <property type="entry name" value="HNHc"/>
    <property type="match status" value="1"/>
</dbReference>
<organism evidence="4 5">
    <name type="scientific">Chaetoceros tenuissimus</name>
    <dbReference type="NCBI Taxonomy" id="426638"/>
    <lineage>
        <taxon>Eukaryota</taxon>
        <taxon>Sar</taxon>
        <taxon>Stramenopiles</taxon>
        <taxon>Ochrophyta</taxon>
        <taxon>Bacillariophyta</taxon>
        <taxon>Coscinodiscophyceae</taxon>
        <taxon>Chaetocerotophycidae</taxon>
        <taxon>Chaetocerotales</taxon>
        <taxon>Chaetocerotaceae</taxon>
        <taxon>Chaetoceros</taxon>
    </lineage>
</organism>
<dbReference type="PANTHER" id="PTHR33877:SF2">
    <property type="entry name" value="OS07G0170200 PROTEIN"/>
    <property type="match status" value="1"/>
</dbReference>
<feature type="region of interest" description="Disordered" evidence="1">
    <location>
        <begin position="41"/>
        <end position="92"/>
    </location>
</feature>
<dbReference type="AlphaFoldDB" id="A0AAD3H4B2"/>
<evidence type="ECO:0000313" key="4">
    <source>
        <dbReference type="EMBL" id="GFH49533.1"/>
    </source>
</evidence>
<dbReference type="EMBL" id="BLLK01000038">
    <property type="protein sequence ID" value="GFH49533.1"/>
    <property type="molecule type" value="Genomic_DNA"/>
</dbReference>
<evidence type="ECO:0000259" key="3">
    <source>
        <dbReference type="SMART" id="SM00507"/>
    </source>
</evidence>
<reference evidence="4 5" key="1">
    <citation type="journal article" date="2021" name="Sci. Rep.">
        <title>The genome of the diatom Chaetoceros tenuissimus carries an ancient integrated fragment of an extant virus.</title>
        <authorList>
            <person name="Hongo Y."/>
            <person name="Kimura K."/>
            <person name="Takaki Y."/>
            <person name="Yoshida Y."/>
            <person name="Baba S."/>
            <person name="Kobayashi G."/>
            <person name="Nagasaki K."/>
            <person name="Hano T."/>
            <person name="Tomaru Y."/>
        </authorList>
    </citation>
    <scope>NUCLEOTIDE SEQUENCE [LARGE SCALE GENOMIC DNA]</scope>
    <source>
        <strain evidence="4 5">NIES-3715</strain>
    </source>
</reference>
<keyword evidence="5" id="KW-1185">Reference proteome</keyword>
<feature type="domain" description="HNH nuclease" evidence="3">
    <location>
        <begin position="218"/>
        <end position="271"/>
    </location>
</feature>
<evidence type="ECO:0000256" key="1">
    <source>
        <dbReference type="SAM" id="MobiDB-lite"/>
    </source>
</evidence>
<sequence length="344" mass="39133">MRNEGKLQHVFVMAAMLVFLLNLSHISNANAFYINSNSHHVQKSPIGHTATSLSSQMESEISSSTKSKRKKRKIKIQKRSSQLDLHDRKKGDLSEEELAQHVSSVYVNGAGGLMQGTTKKRERMENESQQIDESQLAIIKKLDRHPALVLNADYQPLSVLPLSLWSWQETMKAVCSGKVTVVDVYPNMKVRAVNVEIALPSVIALTEYVKQPSQVPAFTRRNVFLRDGYKCQYCRKRYMTRDLSLDHYMPRCVGGKLNWKNTVTSCRKCNGKKGSTLPKNLKHIGMKVVQEPRVPTKWELATMAEKMVPRRVHQTWKPFLGMGMTPESEDSDSGETFFDSVEEY</sequence>
<dbReference type="Proteomes" id="UP001054902">
    <property type="component" value="Unassembled WGS sequence"/>
</dbReference>
<dbReference type="InterPro" id="IPR029471">
    <property type="entry name" value="HNH_5"/>
</dbReference>
<feature type="compositionally biased region" description="Basic residues" evidence="1">
    <location>
        <begin position="66"/>
        <end position="78"/>
    </location>
</feature>